<keyword evidence="1" id="KW-1133">Transmembrane helix</keyword>
<comment type="caution">
    <text evidence="2">The sequence shown here is derived from an EMBL/GenBank/DDBJ whole genome shotgun (WGS) entry which is preliminary data.</text>
</comment>
<keyword evidence="1" id="KW-0812">Transmembrane</keyword>
<keyword evidence="3" id="KW-1185">Reference proteome</keyword>
<dbReference type="EMBL" id="JBBAXC010000005">
    <property type="protein sequence ID" value="MEI5906968.1"/>
    <property type="molecule type" value="Genomic_DNA"/>
</dbReference>
<feature type="transmembrane region" description="Helical" evidence="1">
    <location>
        <begin position="88"/>
        <end position="105"/>
    </location>
</feature>
<sequence>MEGILFFFILFLAALLIFIKHIKWWIKLFVALYYGILIYFFSKGYKKIQDDYELYRSKNEYNPNDPADVKALENYWDPLADYAGNFEVFFHLPVLILLTFSYYKWIKNGKNKTQRILIVLSLIPVSLIYLWIAILIGMLGYQP</sequence>
<keyword evidence="1" id="KW-0472">Membrane</keyword>
<protein>
    <submittedName>
        <fullName evidence="2">Uncharacterized protein</fullName>
    </submittedName>
</protein>
<feature type="transmembrane region" description="Helical" evidence="1">
    <location>
        <begin position="6"/>
        <end position="22"/>
    </location>
</feature>
<feature type="transmembrane region" description="Helical" evidence="1">
    <location>
        <begin position="29"/>
        <end position="45"/>
    </location>
</feature>
<organism evidence="2 3">
    <name type="scientific">Bacillus spongiae</name>
    <dbReference type="NCBI Taxonomy" id="2683610"/>
    <lineage>
        <taxon>Bacteria</taxon>
        <taxon>Bacillati</taxon>
        <taxon>Bacillota</taxon>
        <taxon>Bacilli</taxon>
        <taxon>Bacillales</taxon>
        <taxon>Bacillaceae</taxon>
        <taxon>Bacillus</taxon>
    </lineage>
</organism>
<gene>
    <name evidence="2" type="ORF">WAK64_07850</name>
</gene>
<dbReference type="Proteomes" id="UP001312865">
    <property type="component" value="Unassembled WGS sequence"/>
</dbReference>
<accession>A0ABU8HD45</accession>
<feature type="transmembrane region" description="Helical" evidence="1">
    <location>
        <begin position="117"/>
        <end position="141"/>
    </location>
</feature>
<reference evidence="2 3" key="1">
    <citation type="journal article" date="2018" name="J. Microbiol.">
        <title>Bacillus spongiae sp. nov., isolated from sponge of Jeju Island.</title>
        <authorList>
            <person name="Lee G.E."/>
            <person name="Im W.T."/>
            <person name="Park J.S."/>
        </authorList>
    </citation>
    <scope>NUCLEOTIDE SEQUENCE [LARGE SCALE GENOMIC DNA]</scope>
    <source>
        <strain evidence="2 3">135PIL107-10</strain>
    </source>
</reference>
<evidence type="ECO:0000313" key="3">
    <source>
        <dbReference type="Proteomes" id="UP001312865"/>
    </source>
</evidence>
<evidence type="ECO:0000256" key="1">
    <source>
        <dbReference type="SAM" id="Phobius"/>
    </source>
</evidence>
<dbReference type="RefSeq" id="WP_336586408.1">
    <property type="nucleotide sequence ID" value="NZ_JBBAXC010000005.1"/>
</dbReference>
<proteinExistence type="predicted"/>
<evidence type="ECO:0000313" key="2">
    <source>
        <dbReference type="EMBL" id="MEI5906968.1"/>
    </source>
</evidence>
<name>A0ABU8HD45_9BACI</name>